<feature type="region of interest" description="Disordered" evidence="2">
    <location>
        <begin position="292"/>
        <end position="320"/>
    </location>
</feature>
<dbReference type="PANTHER" id="PTHR43215:SF14">
    <property type="entry name" value="RADIAL SPOKE HEAD 1 HOMOLOG"/>
    <property type="match status" value="1"/>
</dbReference>
<accession>A0ABM7MRQ8</accession>
<sequence>MPQAATGVQGCRPLSDQAMAKDMAAVTARSKKVELAEQAKLFNEAVLLWTQASEQCEGRAKDRALMSREDDQQLLAQISEALSAGPRCASGHKDAAVLQDMAKLALTERRWKEAASLFRKAENMWDYASERCTGNQQEIANRRREQSAQDGHNAQYCAPLFEAARESTQKYRSAAANLSKEEKQDASMVAETLWRDALDNCQGPAVLEIASNNAKTLARERGTPWVPRIAAASQMASAETPSQATLGSRKSMASTTGSALTSAPMALASVASAMNAPTPSLTTLIPIPSTQATPATASAAPSAPLESVPTKRSEPEVATPGVLTAGTTRFVGQFVRDEGATTISGSGKVTWATGDVFEGSMVKGLRQGKGTIVWANGQRYAGDWVMDKPTGLAKIHFANGNDYEGQVLDGTPQGTGRMRYASGDEFVGQFKKGEPDVRGVYSWRNGQRYDGVWANGRPNGQGKLQFATGNQYEGTVVDGVPQGQGRMVFAGGEIYEGQFTAGEPDGEGAFTWPSGDQYVGQWKAGKKHGKGAFTWKSGDRWEGVYDNDLQVN</sequence>
<dbReference type="SUPFAM" id="SSF82185">
    <property type="entry name" value="Histone H3 K4-specific methyltransferase SET7/9 N-terminal domain"/>
    <property type="match status" value="2"/>
</dbReference>
<feature type="compositionally biased region" description="Low complexity" evidence="2">
    <location>
        <begin position="292"/>
        <end position="304"/>
    </location>
</feature>
<dbReference type="Pfam" id="PF02493">
    <property type="entry name" value="MORN"/>
    <property type="match status" value="8"/>
</dbReference>
<feature type="region of interest" description="Disordered" evidence="2">
    <location>
        <begin position="234"/>
        <end position="257"/>
    </location>
</feature>
<proteinExistence type="predicted"/>
<keyword evidence="4" id="KW-1185">Reference proteome</keyword>
<evidence type="ECO:0008006" key="5">
    <source>
        <dbReference type="Google" id="ProtNLM"/>
    </source>
</evidence>
<dbReference type="EMBL" id="AP024238">
    <property type="protein sequence ID" value="BCO28997.1"/>
    <property type="molecule type" value="Genomic_DNA"/>
</dbReference>
<evidence type="ECO:0000313" key="3">
    <source>
        <dbReference type="EMBL" id="BCO28997.1"/>
    </source>
</evidence>
<dbReference type="SMART" id="SM00698">
    <property type="entry name" value="MORN"/>
    <property type="match status" value="8"/>
</dbReference>
<evidence type="ECO:0000313" key="4">
    <source>
        <dbReference type="Proteomes" id="UP000824366"/>
    </source>
</evidence>
<gene>
    <name evidence="3" type="ORF">MIZ03_3907</name>
</gene>
<reference evidence="3 4" key="1">
    <citation type="journal article" date="2021" name="Microbiol. Spectr.">
        <title>A Single Bacterium Capable of Oxidation and Reduction of Iron at Circumneutral pH.</title>
        <authorList>
            <person name="Kato S."/>
            <person name="Ohkuma M."/>
        </authorList>
    </citation>
    <scope>NUCLEOTIDE SEQUENCE [LARGE SCALE GENOMIC DNA]</scope>
    <source>
        <strain evidence="3 4">MIZ03</strain>
    </source>
</reference>
<name>A0ABM7MRQ8_9BURK</name>
<organism evidence="3 4">
    <name type="scientific">Rhodoferax lithotrophicus</name>
    <dbReference type="NCBI Taxonomy" id="2798804"/>
    <lineage>
        <taxon>Bacteria</taxon>
        <taxon>Pseudomonadati</taxon>
        <taxon>Pseudomonadota</taxon>
        <taxon>Betaproteobacteria</taxon>
        <taxon>Burkholderiales</taxon>
        <taxon>Comamonadaceae</taxon>
        <taxon>Rhodoferax</taxon>
    </lineage>
</organism>
<evidence type="ECO:0000256" key="2">
    <source>
        <dbReference type="SAM" id="MobiDB-lite"/>
    </source>
</evidence>
<protein>
    <recommendedName>
        <fullName evidence="5">MORN repeat protein</fullName>
    </recommendedName>
</protein>
<evidence type="ECO:0000256" key="1">
    <source>
        <dbReference type="ARBA" id="ARBA00022737"/>
    </source>
</evidence>
<keyword evidence="1" id="KW-0677">Repeat</keyword>
<dbReference type="Proteomes" id="UP000824366">
    <property type="component" value="Chromosome"/>
</dbReference>
<dbReference type="PANTHER" id="PTHR43215">
    <property type="entry name" value="RADIAL SPOKE HEAD 1 HOMOLOG"/>
    <property type="match status" value="1"/>
</dbReference>
<dbReference type="InterPro" id="IPR003409">
    <property type="entry name" value="MORN"/>
</dbReference>
<dbReference type="Gene3D" id="2.20.110.10">
    <property type="entry name" value="Histone H3 K4-specific methyltransferase SET7/9 N-terminal domain"/>
    <property type="match status" value="4"/>
</dbReference>